<dbReference type="eggNOG" id="KOG4300">
    <property type="taxonomic scope" value="Eukaryota"/>
</dbReference>
<dbReference type="SUPFAM" id="SSF53335">
    <property type="entry name" value="S-adenosyl-L-methionine-dependent methyltransferases"/>
    <property type="match status" value="1"/>
</dbReference>
<dbReference type="InterPro" id="IPR013216">
    <property type="entry name" value="Methyltransf_11"/>
</dbReference>
<dbReference type="Gene3D" id="3.90.226.10">
    <property type="entry name" value="2-enoyl-CoA Hydratase, Chain A, domain 1"/>
    <property type="match status" value="1"/>
</dbReference>
<evidence type="ECO:0000256" key="1">
    <source>
        <dbReference type="ARBA" id="ARBA00005254"/>
    </source>
</evidence>
<feature type="region of interest" description="Disordered" evidence="4">
    <location>
        <begin position="514"/>
        <end position="536"/>
    </location>
</feature>
<dbReference type="GO" id="GO:0006635">
    <property type="term" value="P:fatty acid beta-oxidation"/>
    <property type="evidence" value="ECO:0007669"/>
    <property type="project" value="TreeGrafter"/>
</dbReference>
<dbReference type="OrthoDB" id="2139957at2759"/>
<dbReference type="FunFam" id="3.90.226.10:FF:000009">
    <property type="entry name" value="Carnitinyl-CoA dehydratase"/>
    <property type="match status" value="1"/>
</dbReference>
<dbReference type="Pfam" id="PF00378">
    <property type="entry name" value="ECH_1"/>
    <property type="match status" value="1"/>
</dbReference>
<dbReference type="AlphaFoldDB" id="E1ZBC6"/>
<evidence type="ECO:0000256" key="2">
    <source>
        <dbReference type="ARBA" id="ARBA00023239"/>
    </source>
</evidence>
<dbReference type="CDD" id="cd02440">
    <property type="entry name" value="AdoMet_MTases"/>
    <property type="match status" value="1"/>
</dbReference>
<evidence type="ECO:0000256" key="4">
    <source>
        <dbReference type="SAM" id="MobiDB-lite"/>
    </source>
</evidence>
<dbReference type="InterPro" id="IPR014748">
    <property type="entry name" value="Enoyl-CoA_hydra_C"/>
</dbReference>
<dbReference type="PROSITE" id="PS00166">
    <property type="entry name" value="ENOYL_COA_HYDRATASE"/>
    <property type="match status" value="1"/>
</dbReference>
<dbReference type="GeneID" id="17356059"/>
<dbReference type="Proteomes" id="UP000008141">
    <property type="component" value="Unassembled WGS sequence"/>
</dbReference>
<dbReference type="InterPro" id="IPR001753">
    <property type="entry name" value="Enoyl-CoA_hydra/iso"/>
</dbReference>
<dbReference type="InterPro" id="IPR029063">
    <property type="entry name" value="SAM-dependent_MTases_sf"/>
</dbReference>
<dbReference type="InParanoid" id="E1ZBC6"/>
<dbReference type="Gene3D" id="1.10.12.10">
    <property type="entry name" value="Lyase 2-enoyl-coa Hydratase, Chain A, domain 2"/>
    <property type="match status" value="1"/>
</dbReference>
<keyword evidence="7" id="KW-1185">Reference proteome</keyword>
<dbReference type="GO" id="GO:0016836">
    <property type="term" value="F:hydro-lyase activity"/>
    <property type="evidence" value="ECO:0007669"/>
    <property type="project" value="UniProtKB-ARBA"/>
</dbReference>
<reference evidence="6 7" key="1">
    <citation type="journal article" date="2010" name="Plant Cell">
        <title>The Chlorella variabilis NC64A genome reveals adaptation to photosymbiosis, coevolution with viruses, and cryptic sex.</title>
        <authorList>
            <person name="Blanc G."/>
            <person name="Duncan G."/>
            <person name="Agarkova I."/>
            <person name="Borodovsky M."/>
            <person name="Gurnon J."/>
            <person name="Kuo A."/>
            <person name="Lindquist E."/>
            <person name="Lucas S."/>
            <person name="Pangilinan J."/>
            <person name="Polle J."/>
            <person name="Salamov A."/>
            <person name="Terry A."/>
            <person name="Yamada T."/>
            <person name="Dunigan D.D."/>
            <person name="Grigoriev I.V."/>
            <person name="Claverie J.M."/>
            <person name="Van Etten J.L."/>
        </authorList>
    </citation>
    <scope>NUCLEOTIDE SEQUENCE [LARGE SCALE GENOMIC DNA]</scope>
    <source>
        <strain evidence="6 7">NC64A</strain>
    </source>
</reference>
<dbReference type="EMBL" id="GL433841">
    <property type="protein sequence ID" value="EFN56623.1"/>
    <property type="molecule type" value="Genomic_DNA"/>
</dbReference>
<name>E1ZBC6_CHLVA</name>
<dbReference type="SUPFAM" id="SSF52096">
    <property type="entry name" value="ClpP/crotonase"/>
    <property type="match status" value="1"/>
</dbReference>
<dbReference type="GO" id="GO:0008757">
    <property type="term" value="F:S-adenosylmethionine-dependent methyltransferase activity"/>
    <property type="evidence" value="ECO:0007669"/>
    <property type="project" value="InterPro"/>
</dbReference>
<evidence type="ECO:0000259" key="5">
    <source>
        <dbReference type="Pfam" id="PF08241"/>
    </source>
</evidence>
<sequence length="696" mass="72406">MSVAVALARSWRGAGCRGVGLARLGWAAGQHAALDAAAAAPATGRWVPPLAPPLPGSQAPAGCRAYTTPPVEAWESLRDSFSSITAEVGDDGVAVLAIDRPQALNALNSQAGPGPRPCRAPKRSLHGSQRPVAALAAPVLLHHTGRQPSLVMSELVSACLYLDRNHSTAKVIIITGSGDKAFAAGADIKEMAAVTYSEAYNNSLLNGWETLRTVRKPLIAAVNGYALGGGCELALMCDIVLASDRAQFGQPEITLGVIPGMGGTQRLPRAVGRSRAMELILTGDRIGAEEAVRIGLASRAVPHGELMAEARKVAAKIASHSAPAVAKAKECVAVAQEAALGEGLRFEKREFWSCFALEDQKEGMAAFVQKRAPQWVHKRATACKSQQQPQQQWPLNMQEGSSSTRRRLLAAAAALPPCACAVCAAASAAEQQQRPRSGVLDRAFAAAMAEGMAEYEASVAPLKRLLFGELLEGLPATATSQEPAQLLELGVGTGPNLPCYAGFYGLGGSGGGGAGSSSTGGSASSSGSAASAAPPPPLHITGLDPNAFMRPYLEQSLQRAGWPRERLTWVEGSAEAVPLADASMDAVVCTLVLCSVSDVEAVVREASRVLKLGGAMLFIEHTAAQGQPLLWAAQRLLNPLQCLLADNCHLTRDPLPLLEACPGFCGGVEARRLSVEGASLIAPHVAGIARRQAEVL</sequence>
<dbReference type="Gene3D" id="3.40.50.150">
    <property type="entry name" value="Vaccinia Virus protein VP39"/>
    <property type="match status" value="1"/>
</dbReference>
<organism evidence="7">
    <name type="scientific">Chlorella variabilis</name>
    <name type="common">Green alga</name>
    <dbReference type="NCBI Taxonomy" id="554065"/>
    <lineage>
        <taxon>Eukaryota</taxon>
        <taxon>Viridiplantae</taxon>
        <taxon>Chlorophyta</taxon>
        <taxon>core chlorophytes</taxon>
        <taxon>Trebouxiophyceae</taxon>
        <taxon>Chlorellales</taxon>
        <taxon>Chlorellaceae</taxon>
        <taxon>Chlorella clade</taxon>
        <taxon>Chlorella</taxon>
    </lineage>
</organism>
<dbReference type="InterPro" id="IPR029045">
    <property type="entry name" value="ClpP/crotonase-like_dom_sf"/>
</dbReference>
<evidence type="ECO:0000313" key="7">
    <source>
        <dbReference type="Proteomes" id="UP000008141"/>
    </source>
</evidence>
<feature type="domain" description="Methyltransferase type 11" evidence="5">
    <location>
        <begin position="526"/>
        <end position="618"/>
    </location>
</feature>
<protein>
    <recommendedName>
        <fullName evidence="5">Methyltransferase type 11 domain-containing protein</fullName>
    </recommendedName>
</protein>
<proteinExistence type="inferred from homology"/>
<dbReference type="InterPro" id="IPR018376">
    <property type="entry name" value="Enoyl-CoA_hyd/isom_CS"/>
</dbReference>
<dbReference type="Pfam" id="PF08241">
    <property type="entry name" value="Methyltransf_11"/>
    <property type="match status" value="1"/>
</dbReference>
<dbReference type="PANTHER" id="PTHR11941:SF54">
    <property type="entry name" value="ENOYL-COA HYDRATASE, MITOCHONDRIAL"/>
    <property type="match status" value="1"/>
</dbReference>
<comment type="similarity">
    <text evidence="1 3">Belongs to the enoyl-CoA hydratase/isomerase family.</text>
</comment>
<evidence type="ECO:0000313" key="6">
    <source>
        <dbReference type="EMBL" id="EFN56623.1"/>
    </source>
</evidence>
<dbReference type="eggNOG" id="KOG1680">
    <property type="taxonomic scope" value="Eukaryota"/>
</dbReference>
<dbReference type="PANTHER" id="PTHR11941">
    <property type="entry name" value="ENOYL-COA HYDRATASE-RELATED"/>
    <property type="match status" value="1"/>
</dbReference>
<feature type="compositionally biased region" description="Low complexity" evidence="4">
    <location>
        <begin position="516"/>
        <end position="532"/>
    </location>
</feature>
<dbReference type="CDD" id="cd06558">
    <property type="entry name" value="crotonase-like"/>
    <property type="match status" value="1"/>
</dbReference>
<dbReference type="FunFam" id="1.10.12.10:FF:000001">
    <property type="entry name" value="Probable enoyl-CoA hydratase, mitochondrial"/>
    <property type="match status" value="1"/>
</dbReference>
<dbReference type="STRING" id="554065.E1ZBC6"/>
<gene>
    <name evidence="6" type="ORF">CHLNCDRAFT_57521</name>
</gene>
<evidence type="ECO:0000256" key="3">
    <source>
        <dbReference type="RuleBase" id="RU003707"/>
    </source>
</evidence>
<dbReference type="KEGG" id="cvr:CHLNCDRAFT_57521"/>
<keyword evidence="2" id="KW-0456">Lyase</keyword>
<dbReference type="RefSeq" id="XP_005848725.1">
    <property type="nucleotide sequence ID" value="XM_005848663.1"/>
</dbReference>
<accession>E1ZBC6</accession>